<dbReference type="EMBL" id="CP036150">
    <property type="protein sequence ID" value="QEN06993.1"/>
    <property type="molecule type" value="Genomic_DNA"/>
</dbReference>
<keyword evidence="2" id="KW-0808">Transferase</keyword>
<evidence type="ECO:0000313" key="3">
    <source>
        <dbReference type="Proteomes" id="UP000324209"/>
    </source>
</evidence>
<dbReference type="InterPro" id="IPR050834">
    <property type="entry name" value="Glycosyltransf_2"/>
</dbReference>
<dbReference type="OrthoDB" id="9785185at2"/>
<organism evidence="2 3">
    <name type="scientific">Oceanispirochaeta crateris</name>
    <dbReference type="NCBI Taxonomy" id="2518645"/>
    <lineage>
        <taxon>Bacteria</taxon>
        <taxon>Pseudomonadati</taxon>
        <taxon>Spirochaetota</taxon>
        <taxon>Spirochaetia</taxon>
        <taxon>Spirochaetales</taxon>
        <taxon>Spirochaetaceae</taxon>
        <taxon>Oceanispirochaeta</taxon>
    </lineage>
</organism>
<dbReference type="SUPFAM" id="SSF53448">
    <property type="entry name" value="Nucleotide-diphospho-sugar transferases"/>
    <property type="match status" value="1"/>
</dbReference>
<name>A0A5C1QFR2_9SPIO</name>
<reference evidence="2 3" key="1">
    <citation type="submission" date="2019-02" db="EMBL/GenBank/DDBJ databases">
        <title>Complete Genome Sequence and Methylome Analysis of free living Spirochaetas.</title>
        <authorList>
            <person name="Fomenkov A."/>
            <person name="Dubinina G."/>
            <person name="Leshcheva N."/>
            <person name="Mikheeva N."/>
            <person name="Grabovich M."/>
            <person name="Vincze T."/>
            <person name="Roberts R.J."/>
        </authorList>
    </citation>
    <scope>NUCLEOTIDE SEQUENCE [LARGE SCALE GENOMIC DNA]</scope>
    <source>
        <strain evidence="2 3">K2</strain>
    </source>
</reference>
<dbReference type="Gene3D" id="3.90.550.10">
    <property type="entry name" value="Spore Coat Polysaccharide Biosynthesis Protein SpsA, Chain A"/>
    <property type="match status" value="1"/>
</dbReference>
<dbReference type="GO" id="GO:0016740">
    <property type="term" value="F:transferase activity"/>
    <property type="evidence" value="ECO:0007669"/>
    <property type="project" value="UniProtKB-KW"/>
</dbReference>
<dbReference type="PANTHER" id="PTHR43685:SF11">
    <property type="entry name" value="GLYCOSYLTRANSFERASE TAGX-RELATED"/>
    <property type="match status" value="1"/>
</dbReference>
<evidence type="ECO:0000313" key="2">
    <source>
        <dbReference type="EMBL" id="QEN06993.1"/>
    </source>
</evidence>
<protein>
    <submittedName>
        <fullName evidence="2">Glycosyltransferase family 2 protein</fullName>
    </submittedName>
</protein>
<evidence type="ECO:0000259" key="1">
    <source>
        <dbReference type="Pfam" id="PF00535"/>
    </source>
</evidence>
<keyword evidence="3" id="KW-1185">Reference proteome</keyword>
<dbReference type="CDD" id="cd00761">
    <property type="entry name" value="Glyco_tranf_GTA_type"/>
    <property type="match status" value="1"/>
</dbReference>
<accession>A0A5C1QFR2</accession>
<dbReference type="PANTHER" id="PTHR43685">
    <property type="entry name" value="GLYCOSYLTRANSFERASE"/>
    <property type="match status" value="1"/>
</dbReference>
<dbReference type="KEGG" id="ock:EXM22_02955"/>
<proteinExistence type="predicted"/>
<dbReference type="Proteomes" id="UP000324209">
    <property type="component" value="Chromosome"/>
</dbReference>
<dbReference type="InterPro" id="IPR029044">
    <property type="entry name" value="Nucleotide-diphossugar_trans"/>
</dbReference>
<gene>
    <name evidence="2" type="ORF">EXM22_02955</name>
</gene>
<dbReference type="AlphaFoldDB" id="A0A5C1QFR2"/>
<feature type="domain" description="Glycosyltransferase 2-like" evidence="1">
    <location>
        <begin position="5"/>
        <end position="114"/>
    </location>
</feature>
<dbReference type="Pfam" id="PF00535">
    <property type="entry name" value="Glycos_transf_2"/>
    <property type="match status" value="1"/>
</dbReference>
<dbReference type="InterPro" id="IPR001173">
    <property type="entry name" value="Glyco_trans_2-like"/>
</dbReference>
<sequence length="305" mass="36144">MTEITVFTASYNYGHLLHRVYEGLCSQTLQNFEWLIVDDCSNDDTQKIVSSWIQNNPPFNIRYYKQKENRGKMAAMNKGVQMATFPLFLLIDADDCLLPKALESFTKRWESLDTEVQETLAALVALCNDQNGELVGTPFPHDPLICDYYEMKFKYHITGDKCEMFRTQALKEYPYYEIDRHVIHSATYFDMSEKYKFYCFNDILRTYYRQEEGRTTLSVRTKKLRFIKGRQFYAEARINKYFDRIPSIKFKIFTYISYIRYSSHLGMSFSESLGHIHKIRRKLICSLIAPVGFLVIFQDKIRKRV</sequence>
<dbReference type="RefSeq" id="WP_149485075.1">
    <property type="nucleotide sequence ID" value="NZ_CP036150.1"/>
</dbReference>